<proteinExistence type="predicted"/>
<dbReference type="Pfam" id="PF13191">
    <property type="entry name" value="AAA_16"/>
    <property type="match status" value="1"/>
</dbReference>
<evidence type="ECO:0000256" key="2">
    <source>
        <dbReference type="ARBA" id="ARBA00022840"/>
    </source>
</evidence>
<accession>A0ABT1LYU8</accession>
<feature type="domain" description="AAA+ ATPase" evidence="3">
    <location>
        <begin position="24"/>
        <end position="231"/>
    </location>
</feature>
<protein>
    <submittedName>
        <fullName evidence="4">ATP-binding protein</fullName>
    </submittedName>
</protein>
<keyword evidence="2 4" id="KW-0067">ATP-binding</keyword>
<evidence type="ECO:0000313" key="5">
    <source>
        <dbReference type="Proteomes" id="UP001651690"/>
    </source>
</evidence>
<dbReference type="InterPro" id="IPR003593">
    <property type="entry name" value="AAA+_ATPase"/>
</dbReference>
<dbReference type="GO" id="GO:0005524">
    <property type="term" value="F:ATP binding"/>
    <property type="evidence" value="ECO:0007669"/>
    <property type="project" value="UniProtKB-KW"/>
</dbReference>
<dbReference type="Gene3D" id="3.40.50.300">
    <property type="entry name" value="P-loop containing nucleotide triphosphate hydrolases"/>
    <property type="match status" value="1"/>
</dbReference>
<dbReference type="InterPro" id="IPR027417">
    <property type="entry name" value="P-loop_NTPase"/>
</dbReference>
<evidence type="ECO:0000259" key="3">
    <source>
        <dbReference type="SMART" id="SM00382"/>
    </source>
</evidence>
<evidence type="ECO:0000256" key="1">
    <source>
        <dbReference type="ARBA" id="ARBA00022741"/>
    </source>
</evidence>
<dbReference type="InterPro" id="IPR041664">
    <property type="entry name" value="AAA_16"/>
</dbReference>
<gene>
    <name evidence="4" type="ORF">NM203_07715</name>
</gene>
<dbReference type="Proteomes" id="UP001651690">
    <property type="component" value="Unassembled WGS sequence"/>
</dbReference>
<dbReference type="PANTHER" id="PTHR16305:SF35">
    <property type="entry name" value="TRANSCRIPTIONAL ACTIVATOR DOMAIN"/>
    <property type="match status" value="1"/>
</dbReference>
<keyword evidence="1" id="KW-0547">Nucleotide-binding</keyword>
<comment type="caution">
    <text evidence="4">The sequence shown here is derived from an EMBL/GenBank/DDBJ whole genome shotgun (WGS) entry which is preliminary data.</text>
</comment>
<sequence length="293" mass="30919">MAAGNSRHSIAGAISDLLAGTPTHPSAVLLEGEPGIGKTTLLRAAAAEAGALGFTVLSTTGSVAESMPSYAALADLLAPVDEDLLSLLPAPQRNALSQVRRPERGAGPTDQRAVAAAFLSTIRALADRTPVLIVIDDLQWLDPSSTAVLSFAVRRISGPVRVLAAVRSDEVTSARWLTLAWPDAVRTICVPAQTLGAMHAMIQRRHGHSLPRPALTRIHRISGGNPFYALELSRTVDWIADPDATLPPTLAEMVRTRLEGLGADTEAALLIVACATTPTLNWFSAPLRRKSGM</sequence>
<reference evidence="4 5" key="1">
    <citation type="submission" date="2022-06" db="EMBL/GenBank/DDBJ databases">
        <title>Mycolicibacterium sp. CAU 1645 isolated from seawater.</title>
        <authorList>
            <person name="Kim W."/>
        </authorList>
    </citation>
    <scope>NUCLEOTIDE SEQUENCE [LARGE SCALE GENOMIC DNA]</scope>
    <source>
        <strain evidence="4 5">CAU 1645</strain>
    </source>
</reference>
<dbReference type="PRINTS" id="PR01874">
    <property type="entry name" value="DNAREPAIRADA"/>
</dbReference>
<evidence type="ECO:0000313" key="4">
    <source>
        <dbReference type="EMBL" id="MCP9272071.1"/>
    </source>
</evidence>
<name>A0ABT1LYU8_9MYCO</name>
<organism evidence="4 5">
    <name type="scientific">Mycolicibacterium arenosum</name>
    <dbReference type="NCBI Taxonomy" id="2952157"/>
    <lineage>
        <taxon>Bacteria</taxon>
        <taxon>Bacillati</taxon>
        <taxon>Actinomycetota</taxon>
        <taxon>Actinomycetes</taxon>
        <taxon>Mycobacteriales</taxon>
        <taxon>Mycobacteriaceae</taxon>
        <taxon>Mycolicibacterium</taxon>
    </lineage>
</organism>
<dbReference type="EMBL" id="JANDBD010000003">
    <property type="protein sequence ID" value="MCP9272071.1"/>
    <property type="molecule type" value="Genomic_DNA"/>
</dbReference>
<dbReference type="SMART" id="SM00382">
    <property type="entry name" value="AAA"/>
    <property type="match status" value="1"/>
</dbReference>
<dbReference type="SUPFAM" id="SSF52540">
    <property type="entry name" value="P-loop containing nucleoside triphosphate hydrolases"/>
    <property type="match status" value="1"/>
</dbReference>
<keyword evidence="5" id="KW-1185">Reference proteome</keyword>
<dbReference type="PANTHER" id="PTHR16305">
    <property type="entry name" value="TESTICULAR SOLUBLE ADENYLYL CYCLASE"/>
    <property type="match status" value="1"/>
</dbReference>
<dbReference type="RefSeq" id="WP_255059248.1">
    <property type="nucleotide sequence ID" value="NZ_JANDBD010000003.1"/>
</dbReference>